<reference evidence="8 9" key="1">
    <citation type="submission" date="2023-03" db="EMBL/GenBank/DDBJ databases">
        <title>Paludisphaera mucosa sp. nov. a novel planctomycete from northern fen.</title>
        <authorList>
            <person name="Ivanova A."/>
        </authorList>
    </citation>
    <scope>NUCLEOTIDE SEQUENCE [LARGE SCALE GENOMIC DNA]</scope>
    <source>
        <strain evidence="8 9">Pla2</strain>
    </source>
</reference>
<evidence type="ECO:0000256" key="2">
    <source>
        <dbReference type="ARBA" id="ARBA00023015"/>
    </source>
</evidence>
<dbReference type="InterPro" id="IPR039425">
    <property type="entry name" value="RNA_pol_sigma-70-like"/>
</dbReference>
<feature type="compositionally biased region" description="Pro residues" evidence="5">
    <location>
        <begin position="288"/>
        <end position="301"/>
    </location>
</feature>
<evidence type="ECO:0000313" key="8">
    <source>
        <dbReference type="EMBL" id="MDG3007680.1"/>
    </source>
</evidence>
<evidence type="ECO:0000259" key="6">
    <source>
        <dbReference type="Pfam" id="PF04542"/>
    </source>
</evidence>
<dbReference type="PANTHER" id="PTHR43133">
    <property type="entry name" value="RNA POLYMERASE ECF-TYPE SIGMA FACTO"/>
    <property type="match status" value="1"/>
</dbReference>
<comment type="similarity">
    <text evidence="1">Belongs to the sigma-70 factor family. ECF subfamily.</text>
</comment>
<dbReference type="InterPro" id="IPR008969">
    <property type="entry name" value="CarboxyPept-like_regulatory"/>
</dbReference>
<feature type="region of interest" description="Disordered" evidence="5">
    <location>
        <begin position="109"/>
        <end position="131"/>
    </location>
</feature>
<dbReference type="InterPro" id="IPR014284">
    <property type="entry name" value="RNA_pol_sigma-70_dom"/>
</dbReference>
<dbReference type="NCBIfam" id="TIGR02937">
    <property type="entry name" value="sigma70-ECF"/>
    <property type="match status" value="1"/>
</dbReference>
<dbReference type="EMBL" id="JARRAG010000002">
    <property type="protein sequence ID" value="MDG3007680.1"/>
    <property type="molecule type" value="Genomic_DNA"/>
</dbReference>
<comment type="caution">
    <text evidence="8">The sequence shown here is derived from an EMBL/GenBank/DDBJ whole genome shotgun (WGS) entry which is preliminary data.</text>
</comment>
<evidence type="ECO:0000313" key="9">
    <source>
        <dbReference type="Proteomes" id="UP001216907"/>
    </source>
</evidence>
<dbReference type="SUPFAM" id="SSF49464">
    <property type="entry name" value="Carboxypeptidase regulatory domain-like"/>
    <property type="match status" value="1"/>
</dbReference>
<keyword evidence="4" id="KW-0804">Transcription</keyword>
<dbReference type="InterPro" id="IPR013249">
    <property type="entry name" value="RNA_pol_sigma70_r4_t2"/>
</dbReference>
<dbReference type="Gene3D" id="1.10.1740.10">
    <property type="match status" value="1"/>
</dbReference>
<dbReference type="Pfam" id="PF08281">
    <property type="entry name" value="Sigma70_r4_2"/>
    <property type="match status" value="1"/>
</dbReference>
<dbReference type="Proteomes" id="UP001216907">
    <property type="component" value="Unassembled WGS sequence"/>
</dbReference>
<organism evidence="8 9">
    <name type="scientific">Paludisphaera mucosa</name>
    <dbReference type="NCBI Taxonomy" id="3030827"/>
    <lineage>
        <taxon>Bacteria</taxon>
        <taxon>Pseudomonadati</taxon>
        <taxon>Planctomycetota</taxon>
        <taxon>Planctomycetia</taxon>
        <taxon>Isosphaerales</taxon>
        <taxon>Isosphaeraceae</taxon>
        <taxon>Paludisphaera</taxon>
    </lineage>
</organism>
<feature type="region of interest" description="Disordered" evidence="5">
    <location>
        <begin position="273"/>
        <end position="313"/>
    </location>
</feature>
<evidence type="ECO:0000256" key="1">
    <source>
        <dbReference type="ARBA" id="ARBA00010641"/>
    </source>
</evidence>
<dbReference type="PANTHER" id="PTHR43133:SF51">
    <property type="entry name" value="RNA POLYMERASE SIGMA FACTOR"/>
    <property type="match status" value="1"/>
</dbReference>
<dbReference type="SUPFAM" id="SSF88659">
    <property type="entry name" value="Sigma3 and sigma4 domains of RNA polymerase sigma factors"/>
    <property type="match status" value="1"/>
</dbReference>
<keyword evidence="9" id="KW-1185">Reference proteome</keyword>
<keyword evidence="3" id="KW-0731">Sigma factor</keyword>
<dbReference type="CDD" id="cd06171">
    <property type="entry name" value="Sigma70_r4"/>
    <property type="match status" value="1"/>
</dbReference>
<evidence type="ECO:0000259" key="7">
    <source>
        <dbReference type="Pfam" id="PF08281"/>
    </source>
</evidence>
<dbReference type="SUPFAM" id="SSF88946">
    <property type="entry name" value="Sigma2 domain of RNA polymerase sigma factors"/>
    <property type="match status" value="1"/>
</dbReference>
<feature type="domain" description="RNA polymerase sigma factor 70 region 4 type 2" evidence="7">
    <location>
        <begin position="140"/>
        <end position="190"/>
    </location>
</feature>
<feature type="region of interest" description="Disordered" evidence="5">
    <location>
        <begin position="571"/>
        <end position="594"/>
    </location>
</feature>
<accession>A0ABT6FJB4</accession>
<name>A0ABT6FJB4_9BACT</name>
<dbReference type="InterPro" id="IPR036388">
    <property type="entry name" value="WH-like_DNA-bd_sf"/>
</dbReference>
<feature type="domain" description="RNA polymerase sigma-70 region 2" evidence="6">
    <location>
        <begin position="46"/>
        <end position="112"/>
    </location>
</feature>
<dbReference type="InterPro" id="IPR007627">
    <property type="entry name" value="RNA_pol_sigma70_r2"/>
</dbReference>
<dbReference type="Gene3D" id="1.10.10.10">
    <property type="entry name" value="Winged helix-like DNA-binding domain superfamily/Winged helix DNA-binding domain"/>
    <property type="match status" value="1"/>
</dbReference>
<protein>
    <submittedName>
        <fullName evidence="8">Sigma-70 family RNA polymerase sigma factor</fullName>
    </submittedName>
</protein>
<feature type="region of interest" description="Disordered" evidence="5">
    <location>
        <begin position="525"/>
        <end position="546"/>
    </location>
</feature>
<gene>
    <name evidence="8" type="ORF">PZE19_28275</name>
</gene>
<feature type="compositionally biased region" description="Basic and acidic residues" evidence="5">
    <location>
        <begin position="576"/>
        <end position="586"/>
    </location>
</feature>
<dbReference type="InterPro" id="IPR013325">
    <property type="entry name" value="RNA_pol_sigma_r2"/>
</dbReference>
<evidence type="ECO:0000256" key="5">
    <source>
        <dbReference type="SAM" id="MobiDB-lite"/>
    </source>
</evidence>
<evidence type="ECO:0000256" key="3">
    <source>
        <dbReference type="ARBA" id="ARBA00023082"/>
    </source>
</evidence>
<dbReference type="RefSeq" id="WP_277863954.1">
    <property type="nucleotide sequence ID" value="NZ_JARRAG010000002.1"/>
</dbReference>
<dbReference type="Pfam" id="PF04542">
    <property type="entry name" value="Sigma70_r2"/>
    <property type="match status" value="1"/>
</dbReference>
<evidence type="ECO:0000256" key="4">
    <source>
        <dbReference type="ARBA" id="ARBA00023163"/>
    </source>
</evidence>
<proteinExistence type="inferred from homology"/>
<sequence>MPRELSARPTPLLLRLLDEGAVSALTDAQLVERFAAGRDPEAFAALVARHGPLVMGACRGVLDAADAEDAFQATFLVLLKRIGTFPVGPSLGGWLYRVARRVARQDRLSQARRRRREASRPGPEAGSGADAERSELLAVIRQEVGRLPERYRAAIVLCDLEGLTREQAAAVLGCPAGTVGGRLARARRKLRDGLARRGVDPATAFPTPFAPALAVARRAAFEAASSLAAGARPTPAVAALAARAVAPWAALKSAAALTVAAFLAGGLLAAAAPSEPPPRKSLRQAPATAPPPEPEPAPDPDAPANAGRFAGRVVDREGRPIAGARIYVAPRGEGTPRDLGPARALSRPDGRFAFEAADMTFESLDGLPARREGLMAAGADGYAPDWARTWGEGASSFRSHWDPIKGADLTLRLVRDVPIRGRIVDPEGRPVAGARVRLETLTIPDRNDLDGYLVQVRTILGGACNGRPISPPEVLPGVPSQVATDAEGRFRMTGLGADRVAYLRVSASGFADCYLTVVTRETADVPTTERDMQGRPAHTTHGASFTASLDRDRSVAVSGLVIAGDTREPLAGVRVGRGDGSPRPEDVVTGPDGRFTMRGILPEELEPVGPLPADPMAAAAARQPLRLAAAPGPGRPYLPASTVVDRRDGVVIECLRGVPYRLKVVDEAGAPVEATVDSYAVSPNPYLASLPPGVVAVGQRPVGRALRTDPGVYEGVLAPGPAAVLVQTPSVRGLRPPFVDPKAFFAPGKADWTEQEARTSYGDGEYLILGPNWHRQEDYAAIALADPPVGSGPLELSATVVRDRPRTVTLLDPDGRPLVGVVPDGLTLHPGDQEPRLRAATAAISKLDPGRGRRITFVHEGRKLAGDLVARGDDDAPYTVTLQPWASVTGRIVDARGSAGVPEKTFLDMGTRRRLAAGDDPGVGVLPVIQADGDGRFRFERLVPGRRYGAEVFQKGSLVGTAFEDLVLRPGEARDLGDVRTAGP</sequence>
<dbReference type="InterPro" id="IPR013324">
    <property type="entry name" value="RNA_pol_sigma_r3/r4-like"/>
</dbReference>
<keyword evidence="2" id="KW-0805">Transcription regulation</keyword>